<organism evidence="4 5">
    <name type="scientific">Conchiformibius steedae</name>
    <dbReference type="NCBI Taxonomy" id="153493"/>
    <lineage>
        <taxon>Bacteria</taxon>
        <taxon>Pseudomonadati</taxon>
        <taxon>Pseudomonadota</taxon>
        <taxon>Betaproteobacteria</taxon>
        <taxon>Neisseriales</taxon>
        <taxon>Neisseriaceae</taxon>
        <taxon>Conchiformibius</taxon>
    </lineage>
</organism>
<dbReference type="SUPFAM" id="SSF53850">
    <property type="entry name" value="Periplasmic binding protein-like II"/>
    <property type="match status" value="1"/>
</dbReference>
<dbReference type="InterPro" id="IPR001638">
    <property type="entry name" value="Solute-binding_3/MltF_N"/>
</dbReference>
<name>A0A3P2A6L2_9NEIS</name>
<dbReference type="PANTHER" id="PTHR35936:SF19">
    <property type="entry name" value="AMINO-ACID-BINDING PROTEIN YXEM-RELATED"/>
    <property type="match status" value="1"/>
</dbReference>
<dbReference type="STRING" id="1121352.GCA_000620925_01996"/>
<evidence type="ECO:0000313" key="4">
    <source>
        <dbReference type="EMBL" id="RRD90625.1"/>
    </source>
</evidence>
<accession>A0A3P2A6L2</accession>
<dbReference type="EMBL" id="RQYC01000005">
    <property type="protein sequence ID" value="RRD90625.1"/>
    <property type="molecule type" value="Genomic_DNA"/>
</dbReference>
<comment type="caution">
    <text evidence="4">The sequence shown here is derived from an EMBL/GenBank/DDBJ whole genome shotgun (WGS) entry which is preliminary data.</text>
</comment>
<keyword evidence="5" id="KW-1185">Reference proteome</keyword>
<evidence type="ECO:0000313" key="5">
    <source>
        <dbReference type="Proteomes" id="UP000269923"/>
    </source>
</evidence>
<evidence type="ECO:0000256" key="1">
    <source>
        <dbReference type="ARBA" id="ARBA00022729"/>
    </source>
</evidence>
<dbReference type="Gene3D" id="3.40.190.10">
    <property type="entry name" value="Periplasmic binding protein-like II"/>
    <property type="match status" value="2"/>
</dbReference>
<dbReference type="AlphaFoldDB" id="A0A3P2A6L2"/>
<gene>
    <name evidence="4" type="ORF">EII21_04945</name>
</gene>
<reference evidence="4 5" key="1">
    <citation type="submission" date="2018-11" db="EMBL/GenBank/DDBJ databases">
        <title>Genomes From Bacteria Associated with the Canine Oral Cavity: a Test Case for Automated Genome-Based Taxonomic Assignment.</title>
        <authorList>
            <person name="Coil D.A."/>
            <person name="Jospin G."/>
            <person name="Darling A.E."/>
            <person name="Wallis C."/>
            <person name="Davis I.J."/>
            <person name="Harris S."/>
            <person name="Eisen J.A."/>
            <person name="Holcombe L.J."/>
            <person name="O'Flynn C."/>
        </authorList>
    </citation>
    <scope>NUCLEOTIDE SEQUENCE [LARGE SCALE GENOMIC DNA]</scope>
    <source>
        <strain evidence="4 5">COT-280</strain>
    </source>
</reference>
<dbReference type="PROSITE" id="PS51257">
    <property type="entry name" value="PROKAR_LIPOPROTEIN"/>
    <property type="match status" value="1"/>
</dbReference>
<dbReference type="Proteomes" id="UP000269923">
    <property type="component" value="Unassembled WGS sequence"/>
</dbReference>
<dbReference type="Pfam" id="PF00497">
    <property type="entry name" value="SBP_bac_3"/>
    <property type="match status" value="1"/>
</dbReference>
<protein>
    <submittedName>
        <fullName evidence="4">Amino acid ABC transporter substrate-binding protein</fullName>
    </submittedName>
</protein>
<sequence>MNKWFCMLMCVVMLLACMQEDGSQGSKKINENKQIASLKTYKVTAYPYMPFVIRDGKGEVGGFEIEILQAIAKNQNIRFEFVPMLTNWEMLFKSIENQQNDLLSAAMYPNPERAARFEISEPYMDTRFMLLAGKGVMVNGLADLRGKRLAVFVNSMAEREILSLPYAKEISLVPIKSVYEGVKAVLAGEADVVYGDGVVLKYYANQFQAQGVRLSVDAHAEKHQFVFLISKGNRELLATVNAGLAAIQADGTLDRIKHKWLEK</sequence>
<dbReference type="SMART" id="SM00062">
    <property type="entry name" value="PBPb"/>
    <property type="match status" value="1"/>
</dbReference>
<evidence type="ECO:0000256" key="2">
    <source>
        <dbReference type="SAM" id="SignalP"/>
    </source>
</evidence>
<feature type="chain" id="PRO_5018189379" evidence="2">
    <location>
        <begin position="19"/>
        <end position="263"/>
    </location>
</feature>
<dbReference type="RefSeq" id="WP_124794494.1">
    <property type="nucleotide sequence ID" value="NZ_RQYC01000005.1"/>
</dbReference>
<dbReference type="PANTHER" id="PTHR35936">
    <property type="entry name" value="MEMBRANE-BOUND LYTIC MUREIN TRANSGLYCOSYLASE F"/>
    <property type="match status" value="1"/>
</dbReference>
<feature type="signal peptide" evidence="2">
    <location>
        <begin position="1"/>
        <end position="18"/>
    </location>
</feature>
<dbReference type="OrthoDB" id="368476at2"/>
<keyword evidence="1 2" id="KW-0732">Signal</keyword>
<evidence type="ECO:0000259" key="3">
    <source>
        <dbReference type="SMART" id="SM00062"/>
    </source>
</evidence>
<feature type="domain" description="Solute-binding protein family 3/N-terminal" evidence="3">
    <location>
        <begin position="40"/>
        <end position="263"/>
    </location>
</feature>
<proteinExistence type="predicted"/>